<comment type="caution">
    <text evidence="1">The sequence shown here is derived from an EMBL/GenBank/DDBJ whole genome shotgun (WGS) entry which is preliminary data.</text>
</comment>
<dbReference type="EMBL" id="CM023490">
    <property type="protein sequence ID" value="KAH6943710.1"/>
    <property type="molecule type" value="Genomic_DNA"/>
</dbReference>
<reference evidence="1" key="1">
    <citation type="submission" date="2020-05" db="EMBL/GenBank/DDBJ databases">
        <title>Large-scale comparative analyses of tick genomes elucidate their genetic diversity and vector capacities.</title>
        <authorList>
            <person name="Jia N."/>
            <person name="Wang J."/>
            <person name="Shi W."/>
            <person name="Du L."/>
            <person name="Sun Y."/>
            <person name="Zhan W."/>
            <person name="Jiang J."/>
            <person name="Wang Q."/>
            <person name="Zhang B."/>
            <person name="Ji P."/>
            <person name="Sakyi L.B."/>
            <person name="Cui X."/>
            <person name="Yuan T."/>
            <person name="Jiang B."/>
            <person name="Yang W."/>
            <person name="Lam T.T.-Y."/>
            <person name="Chang Q."/>
            <person name="Ding S."/>
            <person name="Wang X."/>
            <person name="Zhu J."/>
            <person name="Ruan X."/>
            <person name="Zhao L."/>
            <person name="Wei J."/>
            <person name="Que T."/>
            <person name="Du C."/>
            <person name="Cheng J."/>
            <person name="Dai P."/>
            <person name="Han X."/>
            <person name="Huang E."/>
            <person name="Gao Y."/>
            <person name="Liu J."/>
            <person name="Shao H."/>
            <person name="Ye R."/>
            <person name="Li L."/>
            <person name="Wei W."/>
            <person name="Wang X."/>
            <person name="Wang C."/>
            <person name="Yang T."/>
            <person name="Huo Q."/>
            <person name="Li W."/>
            <person name="Guo W."/>
            <person name="Chen H."/>
            <person name="Zhou L."/>
            <person name="Ni X."/>
            <person name="Tian J."/>
            <person name="Zhou Y."/>
            <person name="Sheng Y."/>
            <person name="Liu T."/>
            <person name="Pan Y."/>
            <person name="Xia L."/>
            <person name="Li J."/>
            <person name="Zhao F."/>
            <person name="Cao W."/>
        </authorList>
    </citation>
    <scope>NUCLEOTIDE SEQUENCE</scope>
    <source>
        <strain evidence="1">Hyas-2018</strain>
    </source>
</reference>
<protein>
    <submittedName>
        <fullName evidence="1">Uncharacterized protein</fullName>
    </submittedName>
</protein>
<dbReference type="Proteomes" id="UP000821845">
    <property type="component" value="Chromosome 10"/>
</dbReference>
<evidence type="ECO:0000313" key="1">
    <source>
        <dbReference type="EMBL" id="KAH6943710.1"/>
    </source>
</evidence>
<accession>A0ACB7TA35</accession>
<gene>
    <name evidence="1" type="ORF">HPB50_025635</name>
</gene>
<organism evidence="1 2">
    <name type="scientific">Hyalomma asiaticum</name>
    <name type="common">Tick</name>
    <dbReference type="NCBI Taxonomy" id="266040"/>
    <lineage>
        <taxon>Eukaryota</taxon>
        <taxon>Metazoa</taxon>
        <taxon>Ecdysozoa</taxon>
        <taxon>Arthropoda</taxon>
        <taxon>Chelicerata</taxon>
        <taxon>Arachnida</taxon>
        <taxon>Acari</taxon>
        <taxon>Parasitiformes</taxon>
        <taxon>Ixodida</taxon>
        <taxon>Ixodoidea</taxon>
        <taxon>Ixodidae</taxon>
        <taxon>Hyalomminae</taxon>
        <taxon>Hyalomma</taxon>
    </lineage>
</organism>
<evidence type="ECO:0000313" key="2">
    <source>
        <dbReference type="Proteomes" id="UP000821845"/>
    </source>
</evidence>
<sequence length="62" mass="6668">MPWVELAEQPTMPNRTEDQIPSIGIKWEVSCREMDRATAGIACNGAPGLDEITAGLVKSPGK</sequence>
<keyword evidence="2" id="KW-1185">Reference proteome</keyword>
<name>A0ACB7TA35_HYAAI</name>
<proteinExistence type="predicted"/>